<dbReference type="SUPFAM" id="SSF52540">
    <property type="entry name" value="P-loop containing nucleoside triphosphate hydrolases"/>
    <property type="match status" value="1"/>
</dbReference>
<evidence type="ECO:0000313" key="3">
    <source>
        <dbReference type="EMBL" id="KAG9246980.1"/>
    </source>
</evidence>
<proteinExistence type="predicted"/>
<keyword evidence="1" id="KW-0547">Nucleotide-binding</keyword>
<dbReference type="InterPro" id="IPR027417">
    <property type="entry name" value="P-loop_NTPase"/>
</dbReference>
<reference evidence="3" key="1">
    <citation type="journal article" date="2021" name="IMA Fungus">
        <title>Genomic characterization of three marine fungi, including Emericellopsis atlantica sp. nov. with signatures of a generalist lifestyle and marine biomass degradation.</title>
        <authorList>
            <person name="Hagestad O.C."/>
            <person name="Hou L."/>
            <person name="Andersen J.H."/>
            <person name="Hansen E.H."/>
            <person name="Altermark B."/>
            <person name="Li C."/>
            <person name="Kuhnert E."/>
            <person name="Cox R.J."/>
            <person name="Crous P.W."/>
            <person name="Spatafora J.W."/>
            <person name="Lail K."/>
            <person name="Amirebrahimi M."/>
            <person name="Lipzen A."/>
            <person name="Pangilinan J."/>
            <person name="Andreopoulos W."/>
            <person name="Hayes R.D."/>
            <person name="Ng V."/>
            <person name="Grigoriev I.V."/>
            <person name="Jackson S.A."/>
            <person name="Sutton T.D.S."/>
            <person name="Dobson A.D.W."/>
            <person name="Rama T."/>
        </authorList>
    </citation>
    <scope>NUCLEOTIDE SEQUENCE</scope>
    <source>
        <strain evidence="3">TRa3180A</strain>
    </source>
</reference>
<keyword evidence="2" id="KW-0067">ATP-binding</keyword>
<dbReference type="GO" id="GO:0016020">
    <property type="term" value="C:membrane"/>
    <property type="evidence" value="ECO:0007669"/>
    <property type="project" value="TreeGrafter"/>
</dbReference>
<dbReference type="PANTHER" id="PTHR24223">
    <property type="entry name" value="ATP-BINDING CASSETTE SUB-FAMILY C"/>
    <property type="match status" value="1"/>
</dbReference>
<keyword evidence="4" id="KW-1185">Reference proteome</keyword>
<dbReference type="Proteomes" id="UP000887226">
    <property type="component" value="Unassembled WGS sequence"/>
</dbReference>
<dbReference type="InterPro" id="IPR050173">
    <property type="entry name" value="ABC_transporter_C-like"/>
</dbReference>
<dbReference type="AlphaFoldDB" id="A0A9P7Z8P7"/>
<dbReference type="GO" id="GO:0005524">
    <property type="term" value="F:ATP binding"/>
    <property type="evidence" value="ECO:0007669"/>
    <property type="project" value="UniProtKB-KW"/>
</dbReference>
<evidence type="ECO:0000256" key="2">
    <source>
        <dbReference type="ARBA" id="ARBA00022840"/>
    </source>
</evidence>
<name>A0A9P7Z8P7_9HELO</name>
<dbReference type="OrthoDB" id="6500128at2759"/>
<evidence type="ECO:0000313" key="4">
    <source>
        <dbReference type="Proteomes" id="UP000887226"/>
    </source>
</evidence>
<dbReference type="EMBL" id="MU253786">
    <property type="protein sequence ID" value="KAG9246980.1"/>
    <property type="molecule type" value="Genomic_DNA"/>
</dbReference>
<dbReference type="PANTHER" id="PTHR24223:SF399">
    <property type="entry name" value="ABC TRANSPORTER ATNG"/>
    <property type="match status" value="1"/>
</dbReference>
<evidence type="ECO:0000256" key="1">
    <source>
        <dbReference type="ARBA" id="ARBA00022741"/>
    </source>
</evidence>
<comment type="caution">
    <text evidence="3">The sequence shown here is derived from an EMBL/GenBank/DDBJ whole genome shotgun (WGS) entry which is preliminary data.</text>
</comment>
<organism evidence="3 4">
    <name type="scientific">Calycina marina</name>
    <dbReference type="NCBI Taxonomy" id="1763456"/>
    <lineage>
        <taxon>Eukaryota</taxon>
        <taxon>Fungi</taxon>
        <taxon>Dikarya</taxon>
        <taxon>Ascomycota</taxon>
        <taxon>Pezizomycotina</taxon>
        <taxon>Leotiomycetes</taxon>
        <taxon>Helotiales</taxon>
        <taxon>Pezizellaceae</taxon>
        <taxon>Calycina</taxon>
    </lineage>
</organism>
<dbReference type="Gene3D" id="3.40.50.300">
    <property type="entry name" value="P-loop containing nucleotide triphosphate hydrolases"/>
    <property type="match status" value="1"/>
</dbReference>
<protein>
    <submittedName>
        <fullName evidence="3">Uncharacterized protein</fullName>
    </submittedName>
</protein>
<accession>A0A9P7Z8P7</accession>
<dbReference type="GO" id="GO:0042626">
    <property type="term" value="F:ATPase-coupled transmembrane transporter activity"/>
    <property type="evidence" value="ECO:0007669"/>
    <property type="project" value="TreeGrafter"/>
</dbReference>
<gene>
    <name evidence="3" type="ORF">BJ878DRAFT_238657</name>
</gene>
<sequence>MKPSPTSLSPSQRLGQASFILVLFHMIELDAGIMPIDNINLARKDIRAHLNVISQDPYFIAGSIRLSFDPYSGSSGVALLTALQKAQLDATITVNGGPDAELDIETLSHGQWELSCLGCAMLRKSRFIVFHEAISSVNRKTDALMQRITHTGRRD</sequence>